<evidence type="ECO:0000256" key="5">
    <source>
        <dbReference type="PROSITE-ProRule" id="PRU00288"/>
    </source>
</evidence>
<dbReference type="InterPro" id="IPR037278">
    <property type="entry name" value="ARFGAP/RecO"/>
</dbReference>
<dbReference type="GeneID" id="80881912"/>
<dbReference type="PROSITE" id="PS50115">
    <property type="entry name" value="ARFGAP"/>
    <property type="match status" value="1"/>
</dbReference>
<dbReference type="Pfam" id="PF01412">
    <property type="entry name" value="ArfGap"/>
    <property type="match status" value="1"/>
</dbReference>
<dbReference type="AlphaFoldDB" id="A0AAD7VVG7"/>
<evidence type="ECO:0000313" key="8">
    <source>
        <dbReference type="EMBL" id="KAJ8102954.1"/>
    </source>
</evidence>
<reference evidence="8" key="1">
    <citation type="submission" date="2023-03" db="EMBL/GenBank/DDBJ databases">
        <title>Near-Complete genome sequence of Lipomyces tetrasporous NRRL Y-64009, an oleaginous yeast capable of growing on lignocellulosic hydrolysates.</title>
        <authorList>
            <consortium name="Lawrence Berkeley National Laboratory"/>
            <person name="Jagtap S.S."/>
            <person name="Liu J.-J."/>
            <person name="Walukiewicz H.E."/>
            <person name="Pangilinan J."/>
            <person name="Lipzen A."/>
            <person name="Ahrendt S."/>
            <person name="Koriabine M."/>
            <person name="Cobaugh K."/>
            <person name="Salamov A."/>
            <person name="Yoshinaga Y."/>
            <person name="Ng V."/>
            <person name="Daum C."/>
            <person name="Grigoriev I.V."/>
            <person name="Slininger P.J."/>
            <person name="Dien B.S."/>
            <person name="Jin Y.-S."/>
            <person name="Rao C.V."/>
        </authorList>
    </citation>
    <scope>NUCLEOTIDE SEQUENCE</scope>
    <source>
        <strain evidence="8">NRRL Y-64009</strain>
    </source>
</reference>
<feature type="domain" description="Arf-GAP" evidence="7">
    <location>
        <begin position="8"/>
        <end position="128"/>
    </location>
</feature>
<dbReference type="PRINTS" id="PR00405">
    <property type="entry name" value="REVINTRACTNG"/>
</dbReference>
<evidence type="ECO:0000313" key="9">
    <source>
        <dbReference type="Proteomes" id="UP001217417"/>
    </source>
</evidence>
<keyword evidence="4" id="KW-0862">Zinc</keyword>
<dbReference type="Gene3D" id="1.10.220.150">
    <property type="entry name" value="Arf GTPase activating protein"/>
    <property type="match status" value="1"/>
</dbReference>
<evidence type="ECO:0000256" key="6">
    <source>
        <dbReference type="SAM" id="MobiDB-lite"/>
    </source>
</evidence>
<dbReference type="GO" id="GO:0048205">
    <property type="term" value="P:COPI coating of Golgi vesicle"/>
    <property type="evidence" value="ECO:0007669"/>
    <property type="project" value="TreeGrafter"/>
</dbReference>
<dbReference type="GO" id="GO:0008270">
    <property type="term" value="F:zinc ion binding"/>
    <property type="evidence" value="ECO:0007669"/>
    <property type="project" value="UniProtKB-KW"/>
</dbReference>
<evidence type="ECO:0000259" key="7">
    <source>
        <dbReference type="PROSITE" id="PS50115"/>
    </source>
</evidence>
<dbReference type="Proteomes" id="UP001217417">
    <property type="component" value="Unassembled WGS sequence"/>
</dbReference>
<dbReference type="PANTHER" id="PTHR45686">
    <property type="entry name" value="ADP-RIBOSYLATION FACTOR GTPASE ACTIVATING PROTEIN 3, ISOFORM H-RELATED"/>
    <property type="match status" value="1"/>
</dbReference>
<dbReference type="PANTHER" id="PTHR45686:SF4">
    <property type="entry name" value="ADP-RIBOSYLATION FACTOR GTPASE ACTIVATING PROTEIN 3, ISOFORM H"/>
    <property type="match status" value="1"/>
</dbReference>
<dbReference type="EMBL" id="JARPMG010000002">
    <property type="protein sequence ID" value="KAJ8102954.1"/>
    <property type="molecule type" value="Genomic_DNA"/>
</dbReference>
<feature type="region of interest" description="Disordered" evidence="6">
    <location>
        <begin position="287"/>
        <end position="313"/>
    </location>
</feature>
<feature type="compositionally biased region" description="Basic and acidic residues" evidence="6">
    <location>
        <begin position="287"/>
        <end position="299"/>
    </location>
</feature>
<dbReference type="FunFam" id="1.10.220.150:FF:000013">
    <property type="entry name" value="Putative Arf GTPase-activating protein"/>
    <property type="match status" value="1"/>
</dbReference>
<sequence>MASKQQSLAIFDKLRSERGNKMCFDCGAKNPTWTSVPFAIYLCLDCSSIHRNLGVHISFVRSSNLDTWSWDQLRLMKVGGNTKAREYFTRNGGSSALNSKDAKTKYTSRAATMYKDELKRRAAEDAKIYPDEVVLDDDGLDIATPNDTATDNDFFSSWDKPAVRRPISPAVSRASTPPIVGRTPSPLIGNGDSNNSSTTSLSSNGGNGNGAVGPARTITSSSALRSKTGTSTIGGARRGTGILAPKKSQKIVAKKGTTEAIDFEEAERKAKEEAERIAQLGYDIENEKRASTTRNEDLPSVKSAGGYAPASSTESVERLGLGVARLGFGQTAATSKPATPAPGPKKLGFGVSSTPEPAGEVQSKFGNQKAISSDEYFGRNQYDSAAQTEARTRLQAFDGASAISSSAYFGRGEEEEPEADGDFGNLERVARDFASKIANGEEMGNIKDILEQGASKLSDIMRDYLRQ</sequence>
<dbReference type="SUPFAM" id="SSF57863">
    <property type="entry name" value="ArfGap/RecO-like zinc finger"/>
    <property type="match status" value="1"/>
</dbReference>
<gene>
    <name evidence="8" type="ORF">POJ06DRAFT_246158</name>
</gene>
<dbReference type="InterPro" id="IPR001164">
    <property type="entry name" value="ArfGAP_dom"/>
</dbReference>
<name>A0AAD7VVG7_9ASCO</name>
<dbReference type="GO" id="GO:0005096">
    <property type="term" value="F:GTPase activator activity"/>
    <property type="evidence" value="ECO:0007669"/>
    <property type="project" value="UniProtKB-KW"/>
</dbReference>
<feature type="region of interest" description="Disordered" evidence="6">
    <location>
        <begin position="167"/>
        <end position="245"/>
    </location>
</feature>
<comment type="caution">
    <text evidence="8">The sequence shown here is derived from an EMBL/GenBank/DDBJ whole genome shotgun (WGS) entry which is preliminary data.</text>
</comment>
<feature type="compositionally biased region" description="Low complexity" evidence="6">
    <location>
        <begin position="189"/>
        <end position="204"/>
    </location>
</feature>
<dbReference type="GO" id="GO:0000139">
    <property type="term" value="C:Golgi membrane"/>
    <property type="evidence" value="ECO:0007669"/>
    <property type="project" value="GOC"/>
</dbReference>
<dbReference type="RefSeq" id="XP_056046404.1">
    <property type="nucleotide sequence ID" value="XM_056186746.1"/>
</dbReference>
<evidence type="ECO:0000256" key="2">
    <source>
        <dbReference type="ARBA" id="ARBA00022723"/>
    </source>
</evidence>
<feature type="region of interest" description="Disordered" evidence="6">
    <location>
        <begin position="333"/>
        <end position="367"/>
    </location>
</feature>
<keyword evidence="3 5" id="KW-0863">Zinc-finger</keyword>
<keyword evidence="9" id="KW-1185">Reference proteome</keyword>
<accession>A0AAD7VVG7</accession>
<dbReference type="SMART" id="SM00105">
    <property type="entry name" value="ArfGap"/>
    <property type="match status" value="1"/>
</dbReference>
<evidence type="ECO:0000256" key="3">
    <source>
        <dbReference type="ARBA" id="ARBA00022771"/>
    </source>
</evidence>
<evidence type="ECO:0000256" key="1">
    <source>
        <dbReference type="ARBA" id="ARBA00022468"/>
    </source>
</evidence>
<organism evidence="8 9">
    <name type="scientific">Lipomyces tetrasporus</name>
    <dbReference type="NCBI Taxonomy" id="54092"/>
    <lineage>
        <taxon>Eukaryota</taxon>
        <taxon>Fungi</taxon>
        <taxon>Dikarya</taxon>
        <taxon>Ascomycota</taxon>
        <taxon>Saccharomycotina</taxon>
        <taxon>Lipomycetes</taxon>
        <taxon>Lipomycetales</taxon>
        <taxon>Lipomycetaceae</taxon>
        <taxon>Lipomyces</taxon>
    </lineage>
</organism>
<dbReference type="CDD" id="cd08831">
    <property type="entry name" value="ArfGap_ArfGap2_3_like"/>
    <property type="match status" value="1"/>
</dbReference>
<evidence type="ECO:0000256" key="4">
    <source>
        <dbReference type="ARBA" id="ARBA00022833"/>
    </source>
</evidence>
<keyword evidence="2" id="KW-0479">Metal-binding</keyword>
<protein>
    <recommendedName>
        <fullName evidence="7">Arf-GAP domain-containing protein</fullName>
    </recommendedName>
</protein>
<feature type="compositionally biased region" description="Polar residues" evidence="6">
    <location>
        <begin position="217"/>
        <end position="233"/>
    </location>
</feature>
<proteinExistence type="predicted"/>
<keyword evidence="1" id="KW-0343">GTPase activation</keyword>
<dbReference type="InterPro" id="IPR038508">
    <property type="entry name" value="ArfGAP_dom_sf"/>
</dbReference>